<evidence type="ECO:0000256" key="3">
    <source>
        <dbReference type="ARBA" id="ARBA00022729"/>
    </source>
</evidence>
<dbReference type="PROSITE" id="PS01095">
    <property type="entry name" value="GH18_1"/>
    <property type="match status" value="1"/>
</dbReference>
<dbReference type="GO" id="GO:0005975">
    <property type="term" value="P:carbohydrate metabolic process"/>
    <property type="evidence" value="ECO:0007669"/>
    <property type="project" value="InterPro"/>
</dbReference>
<name>A0A841JL24_9SPHI</name>
<evidence type="ECO:0000256" key="4">
    <source>
        <dbReference type="ARBA" id="ARBA00022801"/>
    </source>
</evidence>
<dbReference type="InterPro" id="IPR001579">
    <property type="entry name" value="Glyco_hydro_18_chit_AS"/>
</dbReference>
<comment type="caution">
    <text evidence="8">The sequence shown here is derived from an EMBL/GenBank/DDBJ whole genome shotgun (WGS) entry which is preliminary data.</text>
</comment>
<organism evidence="8 9">
    <name type="scientific">Mucilaginibacter lappiensis</name>
    <dbReference type="NCBI Taxonomy" id="354630"/>
    <lineage>
        <taxon>Bacteria</taxon>
        <taxon>Pseudomonadati</taxon>
        <taxon>Bacteroidota</taxon>
        <taxon>Sphingobacteriia</taxon>
        <taxon>Sphingobacteriales</taxon>
        <taxon>Sphingobacteriaceae</taxon>
        <taxon>Mucilaginibacter</taxon>
    </lineage>
</organism>
<comment type="similarity">
    <text evidence="1">Belongs to the glycosyl hydrolase 18 family.</text>
</comment>
<dbReference type="InterPro" id="IPR057016">
    <property type="entry name" value="EndoS_F2-like_TIM-barrel"/>
</dbReference>
<protein>
    <recommendedName>
        <fullName evidence="2">mannosyl-glycoprotein endo-beta-N-acetylglucosaminidase</fullName>
        <ecNumber evidence="2">3.2.1.96</ecNumber>
    </recommendedName>
</protein>
<dbReference type="RefSeq" id="WP_221276217.1">
    <property type="nucleotide sequence ID" value="NZ_JACHCA010000043.1"/>
</dbReference>
<evidence type="ECO:0000256" key="1">
    <source>
        <dbReference type="ARBA" id="ARBA00009336"/>
    </source>
</evidence>
<accession>A0A841JL24</accession>
<dbReference type="AlphaFoldDB" id="A0A841JL24"/>
<evidence type="ECO:0000256" key="5">
    <source>
        <dbReference type="ARBA" id="ARBA00023295"/>
    </source>
</evidence>
<dbReference type="Proteomes" id="UP000548326">
    <property type="component" value="Unassembled WGS sequence"/>
</dbReference>
<feature type="non-terminal residue" evidence="8">
    <location>
        <position position="1"/>
    </location>
</feature>
<keyword evidence="3" id="KW-0732">Signal</keyword>
<dbReference type="InterPro" id="IPR017853">
    <property type="entry name" value="GH"/>
</dbReference>
<proteinExistence type="inferred from homology"/>
<evidence type="ECO:0000256" key="6">
    <source>
        <dbReference type="ARBA" id="ARBA00034414"/>
    </source>
</evidence>
<evidence type="ECO:0000313" key="9">
    <source>
        <dbReference type="Proteomes" id="UP000548326"/>
    </source>
</evidence>
<dbReference type="EC" id="3.2.1.96" evidence="2"/>
<dbReference type="EMBL" id="JACHCA010000043">
    <property type="protein sequence ID" value="MBB6131879.1"/>
    <property type="molecule type" value="Genomic_DNA"/>
</dbReference>
<dbReference type="Pfam" id="PF23916">
    <property type="entry name" value="TIM-barrel_EndoS"/>
    <property type="match status" value="1"/>
</dbReference>
<dbReference type="GO" id="GO:0033925">
    <property type="term" value="F:mannosyl-glycoprotein endo-beta-N-acetylglucosaminidase activity"/>
    <property type="evidence" value="ECO:0007669"/>
    <property type="project" value="UniProtKB-EC"/>
</dbReference>
<evidence type="ECO:0000313" key="8">
    <source>
        <dbReference type="EMBL" id="MBB6131879.1"/>
    </source>
</evidence>
<feature type="domain" description="Endo-beta-N-acetylglucosaminidase EndoS/F2-like TIM-barrel" evidence="7">
    <location>
        <begin position="63"/>
        <end position="288"/>
    </location>
</feature>
<gene>
    <name evidence="8" type="ORF">HDF22_006037</name>
</gene>
<reference evidence="8 9" key="1">
    <citation type="submission" date="2020-08" db="EMBL/GenBank/DDBJ databases">
        <title>Genomic Encyclopedia of Type Strains, Phase IV (KMG-V): Genome sequencing to study the core and pangenomes of soil and plant-associated prokaryotes.</title>
        <authorList>
            <person name="Whitman W."/>
        </authorList>
    </citation>
    <scope>NUCLEOTIDE SEQUENCE [LARGE SCALE GENOMIC DNA]</scope>
    <source>
        <strain evidence="8 9">MP601</strain>
    </source>
</reference>
<evidence type="ECO:0000259" key="7">
    <source>
        <dbReference type="Pfam" id="PF23916"/>
    </source>
</evidence>
<sequence>YTYQIELRNTAAIPVPVALSATITNWTDVPSGSSVLEPYNVNQDSSLPQYMCWWAGFNGIKMPLKDMPDGVNTVHLFLIDLDPRPNVALDTTHMIMQGMSWASILNDAHALQARGIKVVATIQGLYHQTTDITPPYAADHGIPPSVMNKAIALGTITDYKTYAATIKRRVLDDWKLDGLDLDIEEIWDGVGGPSAYNNTPDKDGNWNISSPQSVSNASNLINELSKYFGPKSKSGKLFIVDRGADPGDLIPKVYTCFDRIIFQLYGSPPSYVTDAYNQNKQYFDPKNMYFTYNASRAQSSYDEDASPLYTAFNFGSDINGAVSQFTTFASVVLPGQTRTINTGIYQMSADWSLKYPLTNAAFAVQKKPLIPGGYIAPIKH</sequence>
<comment type="catalytic activity">
    <reaction evidence="6">
        <text>an N(4)-(oligosaccharide-(1-&gt;3)-[oligosaccharide-(1-&gt;6)]-beta-D-Man-(1-&gt;4)-beta-D-GlcNAc-(1-&gt;4)-alpha-D-GlcNAc)-L-asparaginyl-[protein] + H2O = an oligosaccharide-(1-&gt;3)-[oligosaccharide-(1-&gt;6)]-beta-D-Man-(1-&gt;4)-D-GlcNAc + N(4)-(N-acetyl-beta-D-glucosaminyl)-L-asparaginyl-[protein]</text>
        <dbReference type="Rhea" id="RHEA:73067"/>
        <dbReference type="Rhea" id="RHEA-COMP:12603"/>
        <dbReference type="Rhea" id="RHEA-COMP:18176"/>
        <dbReference type="ChEBI" id="CHEBI:15377"/>
        <dbReference type="ChEBI" id="CHEBI:132248"/>
        <dbReference type="ChEBI" id="CHEBI:192714"/>
        <dbReference type="ChEBI" id="CHEBI:192715"/>
        <dbReference type="EC" id="3.2.1.96"/>
    </reaction>
</comment>
<keyword evidence="4" id="KW-0378">Hydrolase</keyword>
<evidence type="ECO:0000256" key="2">
    <source>
        <dbReference type="ARBA" id="ARBA00012566"/>
    </source>
</evidence>
<keyword evidence="5" id="KW-0326">Glycosidase</keyword>
<dbReference type="SUPFAM" id="SSF51445">
    <property type="entry name" value="(Trans)glycosidases"/>
    <property type="match status" value="1"/>
</dbReference>
<dbReference type="Gene3D" id="3.20.20.80">
    <property type="entry name" value="Glycosidases"/>
    <property type="match status" value="1"/>
</dbReference>